<evidence type="ECO:0000256" key="2">
    <source>
        <dbReference type="ARBA" id="ARBA00022512"/>
    </source>
</evidence>
<accession>A0A3N2Q7E1</accession>
<dbReference type="Proteomes" id="UP000272025">
    <property type="component" value="Unassembled WGS sequence"/>
</dbReference>
<feature type="signal peptide" evidence="11">
    <location>
        <begin position="1"/>
        <end position="18"/>
    </location>
</feature>
<dbReference type="RefSeq" id="XP_028470351.1">
    <property type="nucleotide sequence ID" value="XM_028609438.1"/>
</dbReference>
<feature type="domain" description="PA" evidence="13">
    <location>
        <begin position="369"/>
        <end position="442"/>
    </location>
</feature>
<dbReference type="OrthoDB" id="10256524at2759"/>
<evidence type="ECO:0000256" key="5">
    <source>
        <dbReference type="ARBA" id="ARBA00022729"/>
    </source>
</evidence>
<dbReference type="PANTHER" id="PTHR43806:SF66">
    <property type="entry name" value="SERIN ENDOPEPTIDASE"/>
    <property type="match status" value="1"/>
</dbReference>
<organism evidence="16 17">
    <name type="scientific">Sodiomyces alkalinus (strain CBS 110278 / VKM F-3762 / F11)</name>
    <name type="common">Alkaliphilic filamentous fungus</name>
    <dbReference type="NCBI Taxonomy" id="1314773"/>
    <lineage>
        <taxon>Eukaryota</taxon>
        <taxon>Fungi</taxon>
        <taxon>Dikarya</taxon>
        <taxon>Ascomycota</taxon>
        <taxon>Pezizomycotina</taxon>
        <taxon>Sordariomycetes</taxon>
        <taxon>Hypocreomycetidae</taxon>
        <taxon>Glomerellales</taxon>
        <taxon>Plectosphaerellaceae</taxon>
        <taxon>Sodiomyces</taxon>
    </lineage>
</organism>
<keyword evidence="7 9" id="KW-0720">Serine protease</keyword>
<dbReference type="CDD" id="cd07489">
    <property type="entry name" value="Peptidases_S8_5"/>
    <property type="match status" value="1"/>
</dbReference>
<dbReference type="InterPro" id="IPR034187">
    <property type="entry name" value="Peptidases_S8_5"/>
</dbReference>
<protein>
    <submittedName>
        <fullName evidence="16">Serine endopeptidase</fullName>
    </submittedName>
</protein>
<dbReference type="InterPro" id="IPR050131">
    <property type="entry name" value="Peptidase_S8_subtilisin-like"/>
</dbReference>
<dbReference type="InterPro" id="IPR000209">
    <property type="entry name" value="Peptidase_S8/S53_dom"/>
</dbReference>
<evidence type="ECO:0000259" key="14">
    <source>
        <dbReference type="Pfam" id="PF05922"/>
    </source>
</evidence>
<dbReference type="PROSITE" id="PS00137">
    <property type="entry name" value="SUBTILASE_HIS"/>
    <property type="match status" value="1"/>
</dbReference>
<dbReference type="SUPFAM" id="SSF52025">
    <property type="entry name" value="PA domain"/>
    <property type="match status" value="1"/>
</dbReference>
<evidence type="ECO:0000259" key="12">
    <source>
        <dbReference type="Pfam" id="PF00082"/>
    </source>
</evidence>
<keyword evidence="2" id="KW-0134">Cell wall</keyword>
<feature type="active site" description="Charge relay system" evidence="8 9">
    <location>
        <position position="518"/>
    </location>
</feature>
<dbReference type="GeneID" id="39577916"/>
<dbReference type="Pfam" id="PF00082">
    <property type="entry name" value="Peptidase_S8"/>
    <property type="match status" value="1"/>
</dbReference>
<dbReference type="PROSITE" id="PS00138">
    <property type="entry name" value="SUBTILASE_SER"/>
    <property type="match status" value="1"/>
</dbReference>
<dbReference type="InterPro" id="IPR003137">
    <property type="entry name" value="PA_domain"/>
</dbReference>
<dbReference type="InterPro" id="IPR010259">
    <property type="entry name" value="S8pro/Inhibitor_I9"/>
</dbReference>
<dbReference type="Pfam" id="PF06280">
    <property type="entry name" value="fn3_5"/>
    <property type="match status" value="1"/>
</dbReference>
<feature type="domain" description="Peptidase S8/S53" evidence="12">
    <location>
        <begin position="144"/>
        <end position="536"/>
    </location>
</feature>
<keyword evidence="3" id="KW-0964">Secreted</keyword>
<feature type="chain" id="PRO_5018305689" evidence="11">
    <location>
        <begin position="19"/>
        <end position="908"/>
    </location>
</feature>
<proteinExistence type="inferred from homology"/>
<dbReference type="PANTHER" id="PTHR43806">
    <property type="entry name" value="PEPTIDASE S8"/>
    <property type="match status" value="1"/>
</dbReference>
<evidence type="ECO:0000256" key="6">
    <source>
        <dbReference type="ARBA" id="ARBA00022801"/>
    </source>
</evidence>
<reference evidence="16 17" key="1">
    <citation type="journal article" date="2018" name="Mol. Ecol.">
        <title>The obligate alkalophilic soda-lake fungus Sodiomyces alkalinus has shifted to a protein diet.</title>
        <authorList>
            <person name="Grum-Grzhimaylo A.A."/>
            <person name="Falkoski D.L."/>
            <person name="van den Heuvel J."/>
            <person name="Valero-Jimenez C.A."/>
            <person name="Min B."/>
            <person name="Choi I.G."/>
            <person name="Lipzen A."/>
            <person name="Daum C.G."/>
            <person name="Aanen D.K."/>
            <person name="Tsang A."/>
            <person name="Henrissat B."/>
            <person name="Bilanenko E.N."/>
            <person name="de Vries R.P."/>
            <person name="van Kan J.A.L."/>
            <person name="Grigoriev I.V."/>
            <person name="Debets A.J.M."/>
        </authorList>
    </citation>
    <scope>NUCLEOTIDE SEQUENCE [LARGE SCALE GENOMIC DNA]</scope>
    <source>
        <strain evidence="16 17">F11</strain>
    </source>
</reference>
<evidence type="ECO:0000256" key="4">
    <source>
        <dbReference type="ARBA" id="ARBA00022670"/>
    </source>
</evidence>
<feature type="active site" description="Charge relay system" evidence="8 9">
    <location>
        <position position="153"/>
    </location>
</feature>
<evidence type="ECO:0000259" key="15">
    <source>
        <dbReference type="Pfam" id="PF06280"/>
    </source>
</evidence>
<dbReference type="EMBL" id="ML119051">
    <property type="protein sequence ID" value="ROT42545.1"/>
    <property type="molecule type" value="Genomic_DNA"/>
</dbReference>
<keyword evidence="5 11" id="KW-0732">Signal</keyword>
<feature type="domain" description="C5a peptidase/Subtilisin-like protease SBT2-like Fn3-like" evidence="15">
    <location>
        <begin position="601"/>
        <end position="724"/>
    </location>
</feature>
<sequence>MRLNSLILGLPLAGSALAANLDPRQSTRIGESDEGTAPVAKSFIIEYSRAAVRRRQESLASDDNITVVKTFETDIFSGISVETDTHNIDSLLRLPDVVNVWLNEEVRLAPIEVHRQFSDDAAAADYSTHNATGVSKLHDQGYFGKGVKIGVVDTGIYYLHEALGSGIGPGFKVEGGYDFVGNGFWPSEPAEPSDDPLDYGGHGTHVAGIIAGQTGFWKGVAPEATLYAYKVFSQSPSTTTSVLIEAFLRAYEDGCDIITASIGGANGWSNNLWAEVASRLVEEGVVVTISAGNSGAAGPFFGTSGGSGRNVVTVASLRTELFPASPFEATFSLDGESNTTKVGYLPATFYFPPSVAGWPIVPLTLDTSVVDDACQPFGEDGPDLTGKVALVRRGTCNFAVKQQNVAALGAEYVLIYTDDRPIVTPSTDHETTLLGMVTAEAGGAIIGTILAGGNVTADFSVNPEEVVGLEYPAGGLPSTFTSWSALYDLQIKPDIAAPGGDIFSAYPNGEYAVTSGTSMACPYVAGVAALWISAYGGREVHGKGYAKELGERIISSGTSVPWSDGTETDYGHIAPVAQVGNGLVNAFKVLKYDTALRFDKIALNDTRYFSRYHDVTVTNNGEEAVTYTFSAEHGAGVETVGWLPTVTGGFTKRLKRFVELVPIDLEVDISFPRAFTLQPGESRTVSVNFRNPDTLGWNATALPLYSGKVIVSGSNGERLSVPFLGLGADLKRQTDPIYHNGYPFSVSGVNNVDINQDSSYSFDLSVDAQDFPKVYNRINWGSRQVRWDIFEAGWRERNWKYPPVEGENGYIGPAAGWSSAGSVAVFNPAIHNPNTTFTFPITDVYRNAETTAIEFRYYWFGKLGNGSLIANGRYKMRFATLKPFGNPHAADNWDVFHTPEIEVTGQHY</sequence>
<dbReference type="InterPro" id="IPR022398">
    <property type="entry name" value="Peptidase_S8_His-AS"/>
</dbReference>
<dbReference type="PROSITE" id="PS51892">
    <property type="entry name" value="SUBTILASE"/>
    <property type="match status" value="1"/>
</dbReference>
<dbReference type="GO" id="GO:0016020">
    <property type="term" value="C:membrane"/>
    <property type="evidence" value="ECO:0007669"/>
    <property type="project" value="InterPro"/>
</dbReference>
<dbReference type="GO" id="GO:0006508">
    <property type="term" value="P:proteolysis"/>
    <property type="evidence" value="ECO:0007669"/>
    <property type="project" value="UniProtKB-KW"/>
</dbReference>
<keyword evidence="17" id="KW-1185">Reference proteome</keyword>
<evidence type="ECO:0000259" key="13">
    <source>
        <dbReference type="Pfam" id="PF02225"/>
    </source>
</evidence>
<dbReference type="InterPro" id="IPR023827">
    <property type="entry name" value="Peptidase_S8_Asp-AS"/>
</dbReference>
<keyword evidence="6 9" id="KW-0378">Hydrolase</keyword>
<dbReference type="InterPro" id="IPR046450">
    <property type="entry name" value="PA_dom_sf"/>
</dbReference>
<dbReference type="Gene3D" id="3.50.30.30">
    <property type="match status" value="1"/>
</dbReference>
<dbReference type="Pfam" id="PF05922">
    <property type="entry name" value="Inhibitor_I9"/>
    <property type="match status" value="1"/>
</dbReference>
<feature type="active site" description="Charge relay system" evidence="8 9">
    <location>
        <position position="202"/>
    </location>
</feature>
<dbReference type="InterPro" id="IPR023828">
    <property type="entry name" value="Peptidase_S8_Ser-AS"/>
</dbReference>
<dbReference type="Gene3D" id="2.60.40.10">
    <property type="entry name" value="Immunoglobulins"/>
    <property type="match status" value="1"/>
</dbReference>
<comment type="similarity">
    <text evidence="1 9 10">Belongs to the peptidase S8 family.</text>
</comment>
<evidence type="ECO:0000256" key="9">
    <source>
        <dbReference type="PROSITE-ProRule" id="PRU01240"/>
    </source>
</evidence>
<dbReference type="PRINTS" id="PR00723">
    <property type="entry name" value="SUBTILISIN"/>
</dbReference>
<dbReference type="Gene3D" id="3.40.50.200">
    <property type="entry name" value="Peptidase S8/S53 domain"/>
    <property type="match status" value="1"/>
</dbReference>
<dbReference type="CDD" id="cd02124">
    <property type="entry name" value="PA_PoS1_like"/>
    <property type="match status" value="1"/>
</dbReference>
<evidence type="ECO:0000256" key="3">
    <source>
        <dbReference type="ARBA" id="ARBA00022525"/>
    </source>
</evidence>
<feature type="domain" description="Inhibitor I9" evidence="14">
    <location>
        <begin position="57"/>
        <end position="108"/>
    </location>
</feature>
<dbReference type="InterPro" id="IPR010435">
    <property type="entry name" value="C5a/SBT2-like_Fn3"/>
</dbReference>
<evidence type="ECO:0000256" key="11">
    <source>
        <dbReference type="SAM" id="SignalP"/>
    </source>
</evidence>
<evidence type="ECO:0000256" key="1">
    <source>
        <dbReference type="ARBA" id="ARBA00011073"/>
    </source>
</evidence>
<evidence type="ECO:0000256" key="10">
    <source>
        <dbReference type="RuleBase" id="RU003355"/>
    </source>
</evidence>
<dbReference type="STRING" id="1314773.A0A3N2Q7E1"/>
<gene>
    <name evidence="16" type="ORF">SODALDRAFT_319199</name>
</gene>
<keyword evidence="4 9" id="KW-0645">Protease</keyword>
<name>A0A3N2Q7E1_SODAK</name>
<dbReference type="Pfam" id="PF02225">
    <property type="entry name" value="PA"/>
    <property type="match status" value="1"/>
</dbReference>
<dbReference type="GO" id="GO:0004252">
    <property type="term" value="F:serine-type endopeptidase activity"/>
    <property type="evidence" value="ECO:0007669"/>
    <property type="project" value="UniProtKB-UniRule"/>
</dbReference>
<dbReference type="InterPro" id="IPR013783">
    <property type="entry name" value="Ig-like_fold"/>
</dbReference>
<evidence type="ECO:0000256" key="8">
    <source>
        <dbReference type="PIRSR" id="PIRSR615500-1"/>
    </source>
</evidence>
<dbReference type="InterPro" id="IPR036852">
    <property type="entry name" value="Peptidase_S8/S53_dom_sf"/>
</dbReference>
<evidence type="ECO:0000256" key="7">
    <source>
        <dbReference type="ARBA" id="ARBA00022825"/>
    </source>
</evidence>
<dbReference type="PROSITE" id="PS00136">
    <property type="entry name" value="SUBTILASE_ASP"/>
    <property type="match status" value="1"/>
</dbReference>
<evidence type="ECO:0000313" key="17">
    <source>
        <dbReference type="Proteomes" id="UP000272025"/>
    </source>
</evidence>
<dbReference type="InterPro" id="IPR015500">
    <property type="entry name" value="Peptidase_S8_subtilisin-rel"/>
</dbReference>
<evidence type="ECO:0000313" key="16">
    <source>
        <dbReference type="EMBL" id="ROT42545.1"/>
    </source>
</evidence>
<dbReference type="SUPFAM" id="SSF52743">
    <property type="entry name" value="Subtilisin-like"/>
    <property type="match status" value="1"/>
</dbReference>
<dbReference type="AlphaFoldDB" id="A0A3N2Q7E1"/>